<comment type="subcellular location">
    <subcellularLocation>
        <location evidence="1">Cytoplasm</location>
    </subcellularLocation>
</comment>
<evidence type="ECO:0000256" key="3">
    <source>
        <dbReference type="ARBA" id="ARBA00012608"/>
    </source>
</evidence>
<dbReference type="PRINTS" id="PR00368">
    <property type="entry name" value="FADPNR"/>
</dbReference>
<evidence type="ECO:0000259" key="18">
    <source>
        <dbReference type="Pfam" id="PF07992"/>
    </source>
</evidence>
<dbReference type="RefSeq" id="WP_272444430.1">
    <property type="nucleotide sequence ID" value="NZ_JAMQKC010000001.1"/>
</dbReference>
<evidence type="ECO:0000256" key="9">
    <source>
        <dbReference type="ARBA" id="ARBA00023027"/>
    </source>
</evidence>
<dbReference type="InterPro" id="IPR036188">
    <property type="entry name" value="FAD/NAD-bd_sf"/>
</dbReference>
<dbReference type="FunFam" id="3.30.390.30:FF:000001">
    <property type="entry name" value="Dihydrolipoyl dehydrogenase"/>
    <property type="match status" value="1"/>
</dbReference>
<keyword evidence="11 16" id="KW-0676">Redox-active center</keyword>
<evidence type="ECO:0000256" key="12">
    <source>
        <dbReference type="ARBA" id="ARBA00049187"/>
    </source>
</evidence>
<feature type="binding site" evidence="14">
    <location>
        <begin position="188"/>
        <end position="195"/>
    </location>
    <ligand>
        <name>NAD(+)</name>
        <dbReference type="ChEBI" id="CHEBI:57540"/>
    </ligand>
</feature>
<feature type="disulfide bond" description="Redox-active" evidence="15">
    <location>
        <begin position="42"/>
        <end position="47"/>
    </location>
</feature>
<feature type="binding site" evidence="14">
    <location>
        <position position="51"/>
    </location>
    <ligand>
        <name>FAD</name>
        <dbReference type="ChEBI" id="CHEBI:57692"/>
    </ligand>
</feature>
<proteinExistence type="inferred from homology"/>
<evidence type="ECO:0000256" key="10">
    <source>
        <dbReference type="ARBA" id="ARBA00023157"/>
    </source>
</evidence>
<keyword evidence="10" id="KW-1015">Disulfide bond</keyword>
<dbReference type="InterPro" id="IPR023753">
    <property type="entry name" value="FAD/NAD-binding_dom"/>
</dbReference>
<feature type="active site" description="Proton acceptor" evidence="13">
    <location>
        <position position="453"/>
    </location>
</feature>
<reference evidence="19" key="1">
    <citation type="submission" date="2022-06" db="EMBL/GenBank/DDBJ databases">
        <title>Aquibacillus sp. a new bacterium isolated from soil saline samples.</title>
        <authorList>
            <person name="Galisteo C."/>
            <person name="De La Haba R."/>
            <person name="Sanchez-Porro C."/>
            <person name="Ventosa A."/>
        </authorList>
    </citation>
    <scope>NUCLEOTIDE SEQUENCE</scope>
    <source>
        <strain evidence="19">3ASR75-54</strain>
    </source>
</reference>
<dbReference type="AlphaFoldDB" id="A0A9X3WBB5"/>
<dbReference type="Proteomes" id="UP001145069">
    <property type="component" value="Unassembled WGS sequence"/>
</dbReference>
<feature type="binding site" evidence="14">
    <location>
        <position position="320"/>
    </location>
    <ligand>
        <name>FAD</name>
        <dbReference type="ChEBI" id="CHEBI:57692"/>
    </ligand>
</feature>
<accession>A0A9X3WBB5</accession>
<dbReference type="GO" id="GO:0006103">
    <property type="term" value="P:2-oxoglutarate metabolic process"/>
    <property type="evidence" value="ECO:0007669"/>
    <property type="project" value="TreeGrafter"/>
</dbReference>
<evidence type="ECO:0000256" key="4">
    <source>
        <dbReference type="ARBA" id="ARBA00016961"/>
    </source>
</evidence>
<evidence type="ECO:0000256" key="8">
    <source>
        <dbReference type="ARBA" id="ARBA00023002"/>
    </source>
</evidence>
<evidence type="ECO:0000313" key="19">
    <source>
        <dbReference type="EMBL" id="MDC3415468.1"/>
    </source>
</evidence>
<evidence type="ECO:0000256" key="16">
    <source>
        <dbReference type="RuleBase" id="RU003692"/>
    </source>
</evidence>
<evidence type="ECO:0000256" key="6">
    <source>
        <dbReference type="ARBA" id="ARBA00022630"/>
    </source>
</evidence>
<keyword evidence="5" id="KW-0963">Cytoplasm</keyword>
<evidence type="ECO:0000256" key="5">
    <source>
        <dbReference type="ARBA" id="ARBA00022490"/>
    </source>
</evidence>
<dbReference type="PANTHER" id="PTHR22912">
    <property type="entry name" value="DISULFIDE OXIDOREDUCTASE"/>
    <property type="match status" value="1"/>
</dbReference>
<evidence type="ECO:0000256" key="11">
    <source>
        <dbReference type="ARBA" id="ARBA00023284"/>
    </source>
</evidence>
<evidence type="ECO:0000256" key="13">
    <source>
        <dbReference type="PIRSR" id="PIRSR000350-2"/>
    </source>
</evidence>
<dbReference type="EC" id="1.8.1.4" evidence="3 16"/>
<dbReference type="InterPro" id="IPR006258">
    <property type="entry name" value="Lipoamide_DH"/>
</dbReference>
<dbReference type="Gene3D" id="3.30.390.30">
    <property type="match status" value="1"/>
</dbReference>
<feature type="binding site" evidence="14">
    <location>
        <begin position="151"/>
        <end position="153"/>
    </location>
    <ligand>
        <name>FAD</name>
        <dbReference type="ChEBI" id="CHEBI:57692"/>
    </ligand>
</feature>
<evidence type="ECO:0000256" key="14">
    <source>
        <dbReference type="PIRSR" id="PIRSR000350-3"/>
    </source>
</evidence>
<dbReference type="SUPFAM" id="SSF55424">
    <property type="entry name" value="FAD/NAD-linked reductases, dimerisation (C-terminal) domain"/>
    <property type="match status" value="1"/>
</dbReference>
<comment type="similarity">
    <text evidence="2 16">Belongs to the class-I pyridine nucleotide-disulfide oxidoreductase family.</text>
</comment>
<evidence type="ECO:0000259" key="17">
    <source>
        <dbReference type="Pfam" id="PF02852"/>
    </source>
</evidence>
<keyword evidence="14" id="KW-0547">Nucleotide-binding</keyword>
<evidence type="ECO:0000256" key="15">
    <source>
        <dbReference type="PIRSR" id="PIRSR000350-4"/>
    </source>
</evidence>
<dbReference type="NCBIfam" id="TIGR01350">
    <property type="entry name" value="lipoamide_DH"/>
    <property type="match status" value="1"/>
</dbReference>
<feature type="binding site" evidence="14">
    <location>
        <position position="279"/>
    </location>
    <ligand>
        <name>NAD(+)</name>
        <dbReference type="ChEBI" id="CHEBI:57540"/>
    </ligand>
</feature>
<dbReference type="GO" id="GO:0005737">
    <property type="term" value="C:cytoplasm"/>
    <property type="evidence" value="ECO:0007669"/>
    <property type="project" value="UniProtKB-SubCell"/>
</dbReference>
<gene>
    <name evidence="19" type="primary">lpdA</name>
    <name evidence="19" type="ORF">NC799_00875</name>
</gene>
<dbReference type="InterPro" id="IPR050151">
    <property type="entry name" value="Class-I_Pyr_Nuc-Dis_Oxidored"/>
</dbReference>
<evidence type="ECO:0000256" key="2">
    <source>
        <dbReference type="ARBA" id="ARBA00007532"/>
    </source>
</evidence>
<dbReference type="PRINTS" id="PR00411">
    <property type="entry name" value="PNDRDTASEI"/>
</dbReference>
<keyword evidence="20" id="KW-1185">Reference proteome</keyword>
<name>A0A9X3WBB5_9BACI</name>
<dbReference type="EMBL" id="JAMQKC010000001">
    <property type="protein sequence ID" value="MDC3415468.1"/>
    <property type="molecule type" value="Genomic_DNA"/>
</dbReference>
<comment type="cofactor">
    <cofactor evidence="14 16">
        <name>FAD</name>
        <dbReference type="ChEBI" id="CHEBI:57692"/>
    </cofactor>
    <text evidence="14 16">Binds 1 FAD per subunit.</text>
</comment>
<feature type="binding site" evidence="14">
    <location>
        <position position="114"/>
    </location>
    <ligand>
        <name>FAD</name>
        <dbReference type="ChEBI" id="CHEBI:57692"/>
    </ligand>
</feature>
<protein>
    <recommendedName>
        <fullName evidence="4 16">Dihydrolipoyl dehydrogenase</fullName>
        <ecNumber evidence="3 16">1.8.1.4</ecNumber>
    </recommendedName>
</protein>
<comment type="miscellaneous">
    <text evidence="16">The active site is a redox-active disulfide bond.</text>
</comment>
<dbReference type="InterPro" id="IPR001100">
    <property type="entry name" value="Pyr_nuc-diS_OxRdtase"/>
</dbReference>
<organism evidence="19 20">
    <name type="scientific">Aquibacillus salsiterrae</name>
    <dbReference type="NCBI Taxonomy" id="2950439"/>
    <lineage>
        <taxon>Bacteria</taxon>
        <taxon>Bacillati</taxon>
        <taxon>Bacillota</taxon>
        <taxon>Bacilli</taxon>
        <taxon>Bacillales</taxon>
        <taxon>Bacillaceae</taxon>
        <taxon>Aquibacillus</taxon>
    </lineage>
</organism>
<dbReference type="GO" id="GO:0004148">
    <property type="term" value="F:dihydrolipoyl dehydrogenase (NADH) activity"/>
    <property type="evidence" value="ECO:0007669"/>
    <property type="project" value="UniProtKB-EC"/>
</dbReference>
<dbReference type="InterPro" id="IPR012999">
    <property type="entry name" value="Pyr_OxRdtase_I_AS"/>
</dbReference>
<comment type="caution">
    <text evidence="19">The sequence shown here is derived from an EMBL/GenBank/DDBJ whole genome shotgun (WGS) entry which is preliminary data.</text>
</comment>
<dbReference type="SUPFAM" id="SSF51905">
    <property type="entry name" value="FAD/NAD(P)-binding domain"/>
    <property type="match status" value="1"/>
</dbReference>
<comment type="catalytic activity">
    <reaction evidence="12 16">
        <text>N(6)-[(R)-dihydrolipoyl]-L-lysyl-[protein] + NAD(+) = N(6)-[(R)-lipoyl]-L-lysyl-[protein] + NADH + H(+)</text>
        <dbReference type="Rhea" id="RHEA:15045"/>
        <dbReference type="Rhea" id="RHEA-COMP:10474"/>
        <dbReference type="Rhea" id="RHEA-COMP:10475"/>
        <dbReference type="ChEBI" id="CHEBI:15378"/>
        <dbReference type="ChEBI" id="CHEBI:57540"/>
        <dbReference type="ChEBI" id="CHEBI:57945"/>
        <dbReference type="ChEBI" id="CHEBI:83099"/>
        <dbReference type="ChEBI" id="CHEBI:83100"/>
        <dbReference type="EC" id="1.8.1.4"/>
    </reaction>
</comment>
<keyword evidence="9 14" id="KW-0520">NAD</keyword>
<dbReference type="InterPro" id="IPR016156">
    <property type="entry name" value="FAD/NAD-linked_Rdtase_dimer_sf"/>
</dbReference>
<dbReference type="InterPro" id="IPR004099">
    <property type="entry name" value="Pyr_nucl-diS_OxRdtase_dimer"/>
</dbReference>
<sequence length="474" mass="51009">MAKEYDLVILGGGTGGYVAAIRASQLGLKTAIVERDKLGGTCLHKGCIPSKSLLRSAEVLRQSKESDTFGVEIENISLNYTKVQARKNAVVESLHKGVQALVNQAKVDVFYGNGTILGPSIFSPNAGTVSVQLAGSNDNELLVPKYLLIATGSKARGIPELDVDGDRIIYSDHALDLKELPQSIIIVGGGVIGIEWASMLSDFGVEVSIVEAGSRILPSEDKHIAKEMDKRLKKKGVSIFTNATLDQATVEITTNVKAEVVIEKGRQSIEADKLLIAIGREPNTSNVGIENTDVKLDSNRNIETNEFYQTNEEHIYAIGDVIGGMQLAHVSTKEALIAVEHIAGLHPYRLDYLSVPTCVYAHPEIARVGLTEEEAKEKGYQVKTAKVSFQAIGKALVYGESDGFVKMIADVDSNDLLGVHMIGPHVTDLISEVGLAKILDASPFEISESIHPHPSLSEIIGEVAFAIEGKRLHG</sequence>
<dbReference type="Pfam" id="PF02852">
    <property type="entry name" value="Pyr_redox_dim"/>
    <property type="match status" value="1"/>
</dbReference>
<evidence type="ECO:0000256" key="1">
    <source>
        <dbReference type="ARBA" id="ARBA00004496"/>
    </source>
</evidence>
<dbReference type="GO" id="GO:0050660">
    <property type="term" value="F:flavin adenine dinucleotide binding"/>
    <property type="evidence" value="ECO:0007669"/>
    <property type="project" value="InterPro"/>
</dbReference>
<dbReference type="Gene3D" id="3.50.50.60">
    <property type="entry name" value="FAD/NAD(P)-binding domain"/>
    <property type="match status" value="2"/>
</dbReference>
<dbReference type="PIRSF" id="PIRSF000350">
    <property type="entry name" value="Mercury_reductase_MerA"/>
    <property type="match status" value="1"/>
</dbReference>
<keyword evidence="8 16" id="KW-0560">Oxidoreductase</keyword>
<feature type="binding site" evidence="14">
    <location>
        <position position="211"/>
    </location>
    <ligand>
        <name>NAD(+)</name>
        <dbReference type="ChEBI" id="CHEBI:57540"/>
    </ligand>
</feature>
<dbReference type="Pfam" id="PF07992">
    <property type="entry name" value="Pyr_redox_2"/>
    <property type="match status" value="1"/>
</dbReference>
<feature type="domain" description="FAD/NAD(P)-binding" evidence="18">
    <location>
        <begin position="5"/>
        <end position="335"/>
    </location>
</feature>
<evidence type="ECO:0000313" key="20">
    <source>
        <dbReference type="Proteomes" id="UP001145069"/>
    </source>
</evidence>
<keyword evidence="7 14" id="KW-0274">FAD</keyword>
<evidence type="ECO:0000256" key="7">
    <source>
        <dbReference type="ARBA" id="ARBA00022827"/>
    </source>
</evidence>
<feature type="domain" description="Pyridine nucleotide-disulphide oxidoreductase dimerisation" evidence="17">
    <location>
        <begin position="355"/>
        <end position="462"/>
    </location>
</feature>
<keyword evidence="6 16" id="KW-0285">Flavoprotein</keyword>
<dbReference type="PROSITE" id="PS00076">
    <property type="entry name" value="PYRIDINE_REDOX_1"/>
    <property type="match status" value="1"/>
</dbReference>
<dbReference type="PANTHER" id="PTHR22912:SF217">
    <property type="entry name" value="DIHYDROLIPOYL DEHYDROGENASE"/>
    <property type="match status" value="1"/>
</dbReference>